<comment type="caution">
    <text evidence="5">The sequence shown here is derived from an EMBL/GenBank/DDBJ whole genome shotgun (WGS) entry which is preliminary data.</text>
</comment>
<keyword evidence="1 2" id="KW-0694">RNA-binding</keyword>
<feature type="compositionally biased region" description="Acidic residues" evidence="3">
    <location>
        <begin position="423"/>
        <end position="440"/>
    </location>
</feature>
<dbReference type="GO" id="GO:0010494">
    <property type="term" value="C:cytoplasmic stress granule"/>
    <property type="evidence" value="ECO:0007669"/>
    <property type="project" value="TreeGrafter"/>
</dbReference>
<sequence>PPLTPKSIVSPPTSSLAALSLSPGHHHTLDGGIVPPPPPPPPLGTCYLLPGGGLRPNRNTLPTIAAPTHMCTIVMASHPPVHAVADSKQEARNNAATQALCLLGPALAMLEQKMKEEKETEKGRKRETNKENVADTAGSCSIDASPESTVADVPVETQGGVATEEEGDGRRKKGKSVISQVHECALQMKLTVEFEVISEEGRAHDRSYVVECRLLGGETVLQARGAGRQKREAKQAACAELIETLKKMESSPIHIATVLYKSQRKAALPQSKEPKRKTIVKHMKMDPSYGHQINPVSRLIQVLQARGEPDPVFEFLGEAGQYKYKQFNVQVVVGDLFAEGAGPNKRLAKRAAAELMLELMGVAKRLPEPGKSLLKKREDEPGCAMMSIGVFNAADFMDAPAPAPPVQEKPKKTRKKGGVMWAAEEEKEENEEGDEEEEEERREPKRRVTFNAQVAACTAPDDHAYPMTEVAPLKADDLGCAGKARRRGREGRTRSLNDTQRMALGRAVVAWIEGKEEEQEEDNVFRIESLTASAVKTEQQQRTLAKTKLNKLGTHFGFNPHYTIFPQGESANERPPSASGGRVSSPAPPLSSSMMSLSSREDPMTTSSSAAYFVIVNLPLNKAIMGEGHGASIDDAHEAAAADALRKIGSDTTYVPGAVALSPPPPLQQAKPLQQHQFQQEQRPTSASPQNLQHVQHMQQQSPTQPNPFYNANYGGMSSPSGARPMQQQQHGSPVHHPKDYLQYQQQPQQNGRGQMPGVFPTSFPSPFDLPTMADFYGQFDANFTMRMAGGDGALPSHPSQRPPPHSYPYSNGV</sequence>
<dbReference type="PANTHER" id="PTHR46054:SF3">
    <property type="entry name" value="MATERNAL EFFECT PROTEIN STAUFEN"/>
    <property type="match status" value="1"/>
</dbReference>
<dbReference type="Proteomes" id="UP001328107">
    <property type="component" value="Unassembled WGS sequence"/>
</dbReference>
<feature type="region of interest" description="Disordered" evidence="3">
    <location>
        <begin position="21"/>
        <end position="44"/>
    </location>
</feature>
<dbReference type="GO" id="GO:0007281">
    <property type="term" value="P:germ cell development"/>
    <property type="evidence" value="ECO:0007669"/>
    <property type="project" value="TreeGrafter"/>
</dbReference>
<dbReference type="PANTHER" id="PTHR46054">
    <property type="entry name" value="MATERNAL EFFECT PROTEIN STAUFEN"/>
    <property type="match status" value="1"/>
</dbReference>
<dbReference type="GO" id="GO:0032839">
    <property type="term" value="C:dendrite cytoplasm"/>
    <property type="evidence" value="ECO:0007669"/>
    <property type="project" value="GOC"/>
</dbReference>
<dbReference type="EMBL" id="BTRK01000001">
    <property type="protein sequence ID" value="GMR34135.1"/>
    <property type="molecule type" value="Genomic_DNA"/>
</dbReference>
<feature type="region of interest" description="Disordered" evidence="3">
    <location>
        <begin position="563"/>
        <end position="603"/>
    </location>
</feature>
<keyword evidence="6" id="KW-1185">Reference proteome</keyword>
<dbReference type="GO" id="GO:0005886">
    <property type="term" value="C:plasma membrane"/>
    <property type="evidence" value="ECO:0007669"/>
    <property type="project" value="TreeGrafter"/>
</dbReference>
<feature type="compositionally biased region" description="Polar residues" evidence="3">
    <location>
        <begin position="716"/>
        <end position="732"/>
    </location>
</feature>
<feature type="region of interest" description="Disordered" evidence="3">
    <location>
        <begin position="401"/>
        <end position="446"/>
    </location>
</feature>
<accession>A0AAN4ZAC8</accession>
<dbReference type="GO" id="GO:0098964">
    <property type="term" value="P:anterograde dendritic transport of messenger ribonucleoprotein complex"/>
    <property type="evidence" value="ECO:0007669"/>
    <property type="project" value="TreeGrafter"/>
</dbReference>
<proteinExistence type="predicted"/>
<dbReference type="InterPro" id="IPR014720">
    <property type="entry name" value="dsRBD_dom"/>
</dbReference>
<evidence type="ECO:0000256" key="3">
    <source>
        <dbReference type="SAM" id="MobiDB-lite"/>
    </source>
</evidence>
<feature type="non-terminal residue" evidence="5">
    <location>
        <position position="1"/>
    </location>
</feature>
<dbReference type="InterPro" id="IPR051740">
    <property type="entry name" value="DRBM-containing_protein"/>
</dbReference>
<dbReference type="FunFam" id="3.30.160.20:FF:000007">
    <property type="entry name" value="Double-stranded RNA-binding protein Staufen homolog 1"/>
    <property type="match status" value="2"/>
</dbReference>
<protein>
    <recommendedName>
        <fullName evidence="4">DRBM domain-containing protein</fullName>
    </recommendedName>
</protein>
<evidence type="ECO:0000259" key="4">
    <source>
        <dbReference type="PROSITE" id="PS50137"/>
    </source>
</evidence>
<feature type="compositionally biased region" description="Low complexity" evidence="3">
    <location>
        <begin position="689"/>
        <end position="704"/>
    </location>
</feature>
<gene>
    <name evidence="5" type="ORF">PMAYCL1PPCAC_04330</name>
</gene>
<feature type="region of interest" description="Disordered" evidence="3">
    <location>
        <begin position="115"/>
        <end position="175"/>
    </location>
</feature>
<dbReference type="SUPFAM" id="SSF54768">
    <property type="entry name" value="dsRNA-binding domain-like"/>
    <property type="match status" value="2"/>
</dbReference>
<evidence type="ECO:0000256" key="1">
    <source>
        <dbReference type="ARBA" id="ARBA00022884"/>
    </source>
</evidence>
<dbReference type="Gene3D" id="3.30.160.20">
    <property type="match status" value="3"/>
</dbReference>
<name>A0AAN4ZAC8_9BILA</name>
<dbReference type="PROSITE" id="PS50137">
    <property type="entry name" value="DS_RBD"/>
    <property type="match status" value="2"/>
</dbReference>
<evidence type="ECO:0000313" key="6">
    <source>
        <dbReference type="Proteomes" id="UP001328107"/>
    </source>
</evidence>
<dbReference type="GO" id="GO:0003725">
    <property type="term" value="F:double-stranded RNA binding"/>
    <property type="evidence" value="ECO:0007669"/>
    <property type="project" value="TreeGrafter"/>
</dbReference>
<feature type="compositionally biased region" description="Pro residues" evidence="3">
    <location>
        <begin position="34"/>
        <end position="43"/>
    </location>
</feature>
<feature type="compositionally biased region" description="Basic and acidic residues" evidence="3">
    <location>
        <begin position="115"/>
        <end position="133"/>
    </location>
</feature>
<evidence type="ECO:0000313" key="5">
    <source>
        <dbReference type="EMBL" id="GMR34135.1"/>
    </source>
</evidence>
<feature type="domain" description="DRBM" evidence="4">
    <location>
        <begin position="176"/>
        <end position="247"/>
    </location>
</feature>
<evidence type="ECO:0000256" key="2">
    <source>
        <dbReference type="PROSITE-ProRule" id="PRU00266"/>
    </source>
</evidence>
<feature type="region of interest" description="Disordered" evidence="3">
    <location>
        <begin position="787"/>
        <end position="814"/>
    </location>
</feature>
<organism evidence="5 6">
    <name type="scientific">Pristionchus mayeri</name>
    <dbReference type="NCBI Taxonomy" id="1317129"/>
    <lineage>
        <taxon>Eukaryota</taxon>
        <taxon>Metazoa</taxon>
        <taxon>Ecdysozoa</taxon>
        <taxon>Nematoda</taxon>
        <taxon>Chromadorea</taxon>
        <taxon>Rhabditida</taxon>
        <taxon>Rhabditina</taxon>
        <taxon>Diplogasteromorpha</taxon>
        <taxon>Diplogasteroidea</taxon>
        <taxon>Neodiplogasteridae</taxon>
        <taxon>Pristionchus</taxon>
    </lineage>
</organism>
<feature type="compositionally biased region" description="Low complexity" evidence="3">
    <location>
        <begin position="668"/>
        <end position="680"/>
    </location>
</feature>
<dbReference type="CDD" id="cd19860">
    <property type="entry name" value="DSRM_STAU_rpt4"/>
    <property type="match status" value="1"/>
</dbReference>
<dbReference type="GO" id="GO:0008298">
    <property type="term" value="P:intracellular mRNA localization"/>
    <property type="evidence" value="ECO:0007669"/>
    <property type="project" value="TreeGrafter"/>
</dbReference>
<dbReference type="GO" id="GO:0043025">
    <property type="term" value="C:neuronal cell body"/>
    <property type="evidence" value="ECO:0007669"/>
    <property type="project" value="TreeGrafter"/>
</dbReference>
<feature type="region of interest" description="Disordered" evidence="3">
    <location>
        <begin position="656"/>
        <end position="737"/>
    </location>
</feature>
<reference evidence="6" key="1">
    <citation type="submission" date="2022-10" db="EMBL/GenBank/DDBJ databases">
        <title>Genome assembly of Pristionchus species.</title>
        <authorList>
            <person name="Yoshida K."/>
            <person name="Sommer R.J."/>
        </authorList>
    </citation>
    <scope>NUCLEOTIDE SEQUENCE [LARGE SCALE GENOMIC DNA]</scope>
    <source>
        <strain evidence="6">RS5460</strain>
    </source>
</reference>
<dbReference type="GO" id="GO:0003729">
    <property type="term" value="F:mRNA binding"/>
    <property type="evidence" value="ECO:0007669"/>
    <property type="project" value="TreeGrafter"/>
</dbReference>
<dbReference type="Pfam" id="PF00035">
    <property type="entry name" value="dsrm"/>
    <property type="match status" value="2"/>
</dbReference>
<dbReference type="SMART" id="SM00358">
    <property type="entry name" value="DSRM"/>
    <property type="match status" value="3"/>
</dbReference>
<dbReference type="AlphaFoldDB" id="A0AAN4ZAC8"/>
<dbReference type="GO" id="GO:0035418">
    <property type="term" value="P:protein localization to synapse"/>
    <property type="evidence" value="ECO:0007669"/>
    <property type="project" value="TreeGrafter"/>
</dbReference>
<feature type="domain" description="DRBM" evidence="4">
    <location>
        <begin position="294"/>
        <end position="362"/>
    </location>
</feature>